<dbReference type="SMART" id="SM00066">
    <property type="entry name" value="GAL4"/>
    <property type="match status" value="1"/>
</dbReference>
<reference evidence="5" key="2">
    <citation type="journal article" date="2023" name="IMA Fungus">
        <title>Comparative genomic study of the Penicillium genus elucidates a diverse pangenome and 15 lateral gene transfer events.</title>
        <authorList>
            <person name="Petersen C."/>
            <person name="Sorensen T."/>
            <person name="Nielsen M.R."/>
            <person name="Sondergaard T.E."/>
            <person name="Sorensen J.L."/>
            <person name="Fitzpatrick D.A."/>
            <person name="Frisvad J.C."/>
            <person name="Nielsen K.L."/>
        </authorList>
    </citation>
    <scope>NUCLEOTIDE SEQUENCE</scope>
    <source>
        <strain evidence="5">IBT 21472</strain>
    </source>
</reference>
<evidence type="ECO:0000256" key="1">
    <source>
        <dbReference type="ARBA" id="ARBA00023015"/>
    </source>
</evidence>
<dbReference type="PROSITE" id="PS00463">
    <property type="entry name" value="ZN2_CY6_FUNGAL_1"/>
    <property type="match status" value="1"/>
</dbReference>
<dbReference type="GO" id="GO:0008270">
    <property type="term" value="F:zinc ion binding"/>
    <property type="evidence" value="ECO:0007669"/>
    <property type="project" value="InterPro"/>
</dbReference>
<keyword evidence="4" id="KW-0539">Nucleus</keyword>
<evidence type="ECO:0000313" key="6">
    <source>
        <dbReference type="Proteomes" id="UP001147746"/>
    </source>
</evidence>
<keyword evidence="1" id="KW-0805">Transcription regulation</keyword>
<dbReference type="Pfam" id="PF11951">
    <property type="entry name" value="Fungal_trans_2"/>
    <property type="match status" value="1"/>
</dbReference>
<dbReference type="GO" id="GO:0003677">
    <property type="term" value="F:DNA binding"/>
    <property type="evidence" value="ECO:0007669"/>
    <property type="project" value="UniProtKB-KW"/>
</dbReference>
<dbReference type="AlphaFoldDB" id="A0A9W9HF92"/>
<protein>
    <submittedName>
        <fullName evidence="5">C6 transcription factor</fullName>
    </submittedName>
</protein>
<dbReference type="InterPro" id="IPR001138">
    <property type="entry name" value="Zn2Cys6_DnaBD"/>
</dbReference>
<evidence type="ECO:0000313" key="5">
    <source>
        <dbReference type="EMBL" id="KAJ5311066.1"/>
    </source>
</evidence>
<gene>
    <name evidence="5" type="ORF">N7476_006926</name>
</gene>
<accession>A0A9W9HF92</accession>
<dbReference type="Gene3D" id="4.10.240.10">
    <property type="entry name" value="Zn(2)-C6 fungal-type DNA-binding domain"/>
    <property type="match status" value="1"/>
</dbReference>
<dbReference type="PANTHER" id="PTHR47657">
    <property type="entry name" value="STEROL REGULATORY ELEMENT-BINDING PROTEIN ECM22"/>
    <property type="match status" value="1"/>
</dbReference>
<evidence type="ECO:0000256" key="3">
    <source>
        <dbReference type="ARBA" id="ARBA00023163"/>
    </source>
</evidence>
<proteinExistence type="predicted"/>
<keyword evidence="6" id="KW-1185">Reference proteome</keyword>
<reference evidence="5" key="1">
    <citation type="submission" date="2022-12" db="EMBL/GenBank/DDBJ databases">
        <authorList>
            <person name="Petersen C."/>
        </authorList>
    </citation>
    <scope>NUCLEOTIDE SEQUENCE</scope>
    <source>
        <strain evidence="5">IBT 21472</strain>
    </source>
</reference>
<sequence length="417" mass="46952">MSSESSSSGHTPLDNPLAEAGLTGRHLQNVFRIAVHGKTHEHVFHARRAHRKSRAGCLTCKKRRIKCDEQKPHCQRCQKKGIQCDYSTESNSSLDGNAKKSVEIISTPSDPSTICFSFSLDNVMENVEGTLSLDPKCIKFLTISMQTPYLMYTILGVAMLHMNRVSPNKERSIAESFFWQRAIELYQAELSSKIHQANVDAILSSCMLMGAMTICPEHFDPTESWVLTNRPEAMNWLALQSGIQCILNLAGPFIPGSIWANAFAYLNKEERQIFEGIEQGREGLDSDLADLCGIDEFTTDKTNIYYSPLRILTPLFELEKTVPNAGHCASFMGRLDCDFLSLLRQRDSPALVILAQWMGLMCSLAELQPWIEGRIRGECIAICMFLEHSPDPRILQLLKFPAKECGYQLKTENYLVF</sequence>
<dbReference type="EMBL" id="JAPZBO010000007">
    <property type="protein sequence ID" value="KAJ5311066.1"/>
    <property type="molecule type" value="Genomic_DNA"/>
</dbReference>
<evidence type="ECO:0000256" key="4">
    <source>
        <dbReference type="ARBA" id="ARBA00023242"/>
    </source>
</evidence>
<dbReference type="PANTHER" id="PTHR47657:SF15">
    <property type="entry name" value="ZN(II)2CYS6 TRANSCRIPTION FACTOR (EUROFUNG)"/>
    <property type="match status" value="1"/>
</dbReference>
<dbReference type="InterPro" id="IPR052400">
    <property type="entry name" value="Zn2-C6_fungal_TF"/>
</dbReference>
<dbReference type="InterPro" id="IPR021858">
    <property type="entry name" value="Fun_TF"/>
</dbReference>
<name>A0A9W9HF92_9EURO</name>
<comment type="caution">
    <text evidence="5">The sequence shown here is derived from an EMBL/GenBank/DDBJ whole genome shotgun (WGS) entry which is preliminary data.</text>
</comment>
<organism evidence="5 6">
    <name type="scientific">Penicillium atrosanguineum</name>
    <dbReference type="NCBI Taxonomy" id="1132637"/>
    <lineage>
        <taxon>Eukaryota</taxon>
        <taxon>Fungi</taxon>
        <taxon>Dikarya</taxon>
        <taxon>Ascomycota</taxon>
        <taxon>Pezizomycotina</taxon>
        <taxon>Eurotiomycetes</taxon>
        <taxon>Eurotiomycetidae</taxon>
        <taxon>Eurotiales</taxon>
        <taxon>Aspergillaceae</taxon>
        <taxon>Penicillium</taxon>
    </lineage>
</organism>
<dbReference type="Proteomes" id="UP001147746">
    <property type="component" value="Unassembled WGS sequence"/>
</dbReference>
<keyword evidence="3" id="KW-0804">Transcription</keyword>
<dbReference type="SUPFAM" id="SSF57701">
    <property type="entry name" value="Zn2/Cys6 DNA-binding domain"/>
    <property type="match status" value="1"/>
</dbReference>
<dbReference type="Pfam" id="PF00172">
    <property type="entry name" value="Zn_clus"/>
    <property type="match status" value="1"/>
</dbReference>
<dbReference type="InterPro" id="IPR036864">
    <property type="entry name" value="Zn2-C6_fun-type_DNA-bd_sf"/>
</dbReference>
<keyword evidence="2" id="KW-0238">DNA-binding</keyword>
<dbReference type="GO" id="GO:0000981">
    <property type="term" value="F:DNA-binding transcription factor activity, RNA polymerase II-specific"/>
    <property type="evidence" value="ECO:0007669"/>
    <property type="project" value="InterPro"/>
</dbReference>
<dbReference type="PROSITE" id="PS50048">
    <property type="entry name" value="ZN2_CY6_FUNGAL_2"/>
    <property type="match status" value="1"/>
</dbReference>
<dbReference type="CDD" id="cd00067">
    <property type="entry name" value="GAL4"/>
    <property type="match status" value="1"/>
</dbReference>
<evidence type="ECO:0000256" key="2">
    <source>
        <dbReference type="ARBA" id="ARBA00023125"/>
    </source>
</evidence>
<dbReference type="PRINTS" id="PR00755">
    <property type="entry name" value="AFLATOXINBRP"/>
</dbReference>